<evidence type="ECO:0000313" key="2">
    <source>
        <dbReference type="EMBL" id="SAM57233.1"/>
    </source>
</evidence>
<dbReference type="EMBL" id="FKLO01000016">
    <property type="protein sequence ID" value="SAM57233.1"/>
    <property type="molecule type" value="Genomic_DNA"/>
</dbReference>
<sequence length="342" mass="38585">MPCIQTLPDGCLDIIGDIHGQYAALQALLRHLGYDEDGTHPQGRYLILLGDLVDRGADVPAVLDWYQRLHARGRVQTVLGNHEINLLLNDAKDGSGWFFDRRAARDARIYAPWQRYPTARKAALVAFLNTQPLVLQRADLRIVHAAWDADAVAHLQTTAADNIISLHRHWETALDDGAPAQPWYQDGRAEEGWAGDWGAPQRAPASRPATAARDVYYSRGNPVRVLTCGAEVPSAAPFYAGGRWRFVERQAWWDDYRDDTAVVIGHYWRRWRGDTNPLFPFPPHHWHGARRNVFCCDFAVGARWRDRATGTAPEQSPYRLAALRWPERTLLFDNGEAVATVA</sequence>
<feature type="domain" description="Calcineurin-like phosphoesterase" evidence="1">
    <location>
        <begin position="14"/>
        <end position="186"/>
    </location>
</feature>
<dbReference type="GO" id="GO:0016791">
    <property type="term" value="F:phosphatase activity"/>
    <property type="evidence" value="ECO:0007669"/>
    <property type="project" value="TreeGrafter"/>
</dbReference>
<reference evidence="3" key="1">
    <citation type="submission" date="2016-04" db="EMBL/GenBank/DDBJ databases">
        <authorList>
            <person name="Tagini F."/>
        </authorList>
    </citation>
    <scope>NUCLEOTIDE SEQUENCE [LARGE SCALE GENOMIC DNA]</scope>
    <source>
        <strain evidence="3">CHUV0807</strain>
    </source>
</reference>
<protein>
    <submittedName>
        <fullName evidence="2">Protein serine-threonine phosphatase</fullName>
    </submittedName>
</protein>
<evidence type="ECO:0000259" key="1">
    <source>
        <dbReference type="Pfam" id="PF00149"/>
    </source>
</evidence>
<dbReference type="InterPro" id="IPR029052">
    <property type="entry name" value="Metallo-depent_PP-like"/>
</dbReference>
<dbReference type="Proteomes" id="UP000190837">
    <property type="component" value="Unassembled WGS sequence"/>
</dbReference>
<dbReference type="PANTHER" id="PTHR42850:SF7">
    <property type="entry name" value="BIS(5'-NUCLEOSYL)-TETRAPHOSPHATASE PRPE [ASYMMETRICAL]"/>
    <property type="match status" value="1"/>
</dbReference>
<evidence type="ECO:0000313" key="3">
    <source>
        <dbReference type="Proteomes" id="UP000190837"/>
    </source>
</evidence>
<dbReference type="RefSeq" id="WP_079539011.1">
    <property type="nucleotide sequence ID" value="NZ_FKLO01000016.1"/>
</dbReference>
<dbReference type="Pfam" id="PF00149">
    <property type="entry name" value="Metallophos"/>
    <property type="match status" value="1"/>
</dbReference>
<dbReference type="Gene3D" id="3.60.21.10">
    <property type="match status" value="1"/>
</dbReference>
<accession>A0A1C3H1Y3</accession>
<dbReference type="InterPro" id="IPR004843">
    <property type="entry name" value="Calcineurin-like_PHP"/>
</dbReference>
<dbReference type="SUPFAM" id="SSF56300">
    <property type="entry name" value="Metallo-dependent phosphatases"/>
    <property type="match status" value="1"/>
</dbReference>
<dbReference type="AlphaFoldDB" id="A0A1C3H1Y3"/>
<proteinExistence type="predicted"/>
<gene>
    <name evidence="2" type="ORF">CHUV0807_0238</name>
</gene>
<dbReference type="PANTHER" id="PTHR42850">
    <property type="entry name" value="METALLOPHOSPHOESTERASE"/>
    <property type="match status" value="1"/>
</dbReference>
<name>A0A1C3H1Y3_9GAMM</name>
<dbReference type="InterPro" id="IPR050126">
    <property type="entry name" value="Ap4A_hydrolase"/>
</dbReference>
<dbReference type="GO" id="GO:0005737">
    <property type="term" value="C:cytoplasm"/>
    <property type="evidence" value="ECO:0007669"/>
    <property type="project" value="TreeGrafter"/>
</dbReference>
<organism evidence="2 3">
    <name type="scientific">Cardiobacterium hominis</name>
    <dbReference type="NCBI Taxonomy" id="2718"/>
    <lineage>
        <taxon>Bacteria</taxon>
        <taxon>Pseudomonadati</taxon>
        <taxon>Pseudomonadota</taxon>
        <taxon>Gammaproteobacteria</taxon>
        <taxon>Cardiobacteriales</taxon>
        <taxon>Cardiobacteriaceae</taxon>
        <taxon>Cardiobacterium</taxon>
    </lineage>
</organism>